<keyword evidence="7 10" id="KW-0505">Motor protein</keyword>
<dbReference type="PROSITE" id="PS00411">
    <property type="entry name" value="KINESIN_MOTOR_1"/>
    <property type="match status" value="1"/>
</dbReference>
<dbReference type="Pfam" id="PF00225">
    <property type="entry name" value="Kinesin"/>
    <property type="match status" value="1"/>
</dbReference>
<evidence type="ECO:0000313" key="15">
    <source>
        <dbReference type="Proteomes" id="UP000789342"/>
    </source>
</evidence>
<feature type="domain" description="Kinesin motor" evidence="13">
    <location>
        <begin position="10"/>
        <end position="351"/>
    </location>
</feature>
<comment type="caution">
    <text evidence="14">The sequence shown here is derived from an EMBL/GenBank/DDBJ whole genome shotgun (WGS) entry which is preliminary data.</text>
</comment>
<dbReference type="PRINTS" id="PR00380">
    <property type="entry name" value="KINESINHEAVY"/>
</dbReference>
<dbReference type="InterPro" id="IPR027640">
    <property type="entry name" value="Kinesin-like_fam"/>
</dbReference>
<dbReference type="FunFam" id="3.40.850.10:FF:000019">
    <property type="entry name" value="Kinesin-like protein KIN-5D"/>
    <property type="match status" value="1"/>
</dbReference>
<comment type="subcellular location">
    <subcellularLocation>
        <location evidence="1">Cytoplasm</location>
        <location evidence="1">Cytoskeleton</location>
    </subcellularLocation>
</comment>
<dbReference type="GO" id="GO:0005524">
    <property type="term" value="F:ATP binding"/>
    <property type="evidence" value="ECO:0007669"/>
    <property type="project" value="UniProtKB-UniRule"/>
</dbReference>
<dbReference type="InterPro" id="IPR001752">
    <property type="entry name" value="Kinesin_motor_dom"/>
</dbReference>
<feature type="coiled-coil region" evidence="11">
    <location>
        <begin position="1307"/>
        <end position="1440"/>
    </location>
</feature>
<dbReference type="PROSITE" id="PS50067">
    <property type="entry name" value="KINESIN_MOTOR_2"/>
    <property type="match status" value="1"/>
</dbReference>
<dbReference type="GO" id="GO:0003777">
    <property type="term" value="F:microtubule motor activity"/>
    <property type="evidence" value="ECO:0007669"/>
    <property type="project" value="InterPro"/>
</dbReference>
<feature type="coiled-coil region" evidence="11">
    <location>
        <begin position="2259"/>
        <end position="2374"/>
    </location>
</feature>
<evidence type="ECO:0000313" key="14">
    <source>
        <dbReference type="EMBL" id="CAG8452779.1"/>
    </source>
</evidence>
<feature type="region of interest" description="Disordered" evidence="12">
    <location>
        <begin position="776"/>
        <end position="804"/>
    </location>
</feature>
<dbReference type="SMART" id="SM00129">
    <property type="entry name" value="KISc"/>
    <property type="match status" value="1"/>
</dbReference>
<gene>
    <name evidence="14" type="ORF">AMORRO_LOCUS983</name>
</gene>
<feature type="coiled-coil region" evidence="11">
    <location>
        <begin position="1053"/>
        <end position="1233"/>
    </location>
</feature>
<dbReference type="PANTHER" id="PTHR47969">
    <property type="entry name" value="CHROMOSOME-ASSOCIATED KINESIN KIF4A-RELATED"/>
    <property type="match status" value="1"/>
</dbReference>
<evidence type="ECO:0000256" key="4">
    <source>
        <dbReference type="ARBA" id="ARBA00022741"/>
    </source>
</evidence>
<keyword evidence="5 10" id="KW-0067">ATP-binding</keyword>
<dbReference type="CDD" id="cd01372">
    <property type="entry name" value="KISc_KIF4"/>
    <property type="match status" value="1"/>
</dbReference>
<evidence type="ECO:0000256" key="7">
    <source>
        <dbReference type="ARBA" id="ARBA00023175"/>
    </source>
</evidence>
<dbReference type="EMBL" id="CAJVPV010000351">
    <property type="protein sequence ID" value="CAG8452779.1"/>
    <property type="molecule type" value="Genomic_DNA"/>
</dbReference>
<feature type="compositionally biased region" description="Polar residues" evidence="12">
    <location>
        <begin position="2163"/>
        <end position="2173"/>
    </location>
</feature>
<feature type="compositionally biased region" description="Low complexity" evidence="12">
    <location>
        <begin position="2185"/>
        <end position="2201"/>
    </location>
</feature>
<evidence type="ECO:0000256" key="1">
    <source>
        <dbReference type="ARBA" id="ARBA00004245"/>
    </source>
</evidence>
<evidence type="ECO:0000256" key="5">
    <source>
        <dbReference type="ARBA" id="ARBA00022840"/>
    </source>
</evidence>
<feature type="region of interest" description="Disordered" evidence="12">
    <location>
        <begin position="2158"/>
        <end position="2249"/>
    </location>
</feature>
<keyword evidence="2" id="KW-0963">Cytoplasm</keyword>
<dbReference type="InterPro" id="IPR027417">
    <property type="entry name" value="P-loop_NTPase"/>
</dbReference>
<feature type="compositionally biased region" description="Polar residues" evidence="12">
    <location>
        <begin position="2239"/>
        <end position="2249"/>
    </location>
</feature>
<dbReference type="SUPFAM" id="SSF52540">
    <property type="entry name" value="P-loop containing nucleoside triphosphate hydrolases"/>
    <property type="match status" value="1"/>
</dbReference>
<name>A0A9N8VH03_9GLOM</name>
<feature type="coiled-coil region" evidence="11">
    <location>
        <begin position="866"/>
        <end position="933"/>
    </location>
</feature>
<protein>
    <submittedName>
        <fullName evidence="14">5095_t:CDS:1</fullName>
    </submittedName>
</protein>
<dbReference type="GO" id="GO:0007018">
    <property type="term" value="P:microtubule-based movement"/>
    <property type="evidence" value="ECO:0007669"/>
    <property type="project" value="InterPro"/>
</dbReference>
<evidence type="ECO:0000256" key="9">
    <source>
        <dbReference type="ARBA" id="ARBA00034704"/>
    </source>
</evidence>
<dbReference type="Gene3D" id="3.40.850.10">
    <property type="entry name" value="Kinesin motor domain"/>
    <property type="match status" value="1"/>
</dbReference>
<comment type="similarity">
    <text evidence="9">Belongs to the TRAFAC class myosin-kinesin ATPase superfamily. Kinesin family. KIN-5/BimC subfamily.</text>
</comment>
<proteinExistence type="inferred from homology"/>
<keyword evidence="15" id="KW-1185">Reference proteome</keyword>
<dbReference type="PANTHER" id="PTHR47969:SF15">
    <property type="entry name" value="CHROMOSOME-ASSOCIATED KINESIN KIF4A-RELATED"/>
    <property type="match status" value="1"/>
</dbReference>
<dbReference type="GO" id="GO:0007052">
    <property type="term" value="P:mitotic spindle organization"/>
    <property type="evidence" value="ECO:0007669"/>
    <property type="project" value="TreeGrafter"/>
</dbReference>
<evidence type="ECO:0000256" key="6">
    <source>
        <dbReference type="ARBA" id="ARBA00023054"/>
    </source>
</evidence>
<dbReference type="OrthoDB" id="2396450at2759"/>
<reference evidence="14" key="1">
    <citation type="submission" date="2021-06" db="EMBL/GenBank/DDBJ databases">
        <authorList>
            <person name="Kallberg Y."/>
            <person name="Tangrot J."/>
            <person name="Rosling A."/>
        </authorList>
    </citation>
    <scope>NUCLEOTIDE SEQUENCE</scope>
    <source>
        <strain evidence="14">CL551</strain>
    </source>
</reference>
<keyword evidence="8" id="KW-0206">Cytoskeleton</keyword>
<feature type="binding site" evidence="10">
    <location>
        <begin position="96"/>
        <end position="103"/>
    </location>
    <ligand>
        <name>ATP</name>
        <dbReference type="ChEBI" id="CHEBI:30616"/>
    </ligand>
</feature>
<evidence type="ECO:0000256" key="8">
    <source>
        <dbReference type="ARBA" id="ARBA00023212"/>
    </source>
</evidence>
<dbReference type="Proteomes" id="UP000789342">
    <property type="component" value="Unassembled WGS sequence"/>
</dbReference>
<dbReference type="GO" id="GO:0008017">
    <property type="term" value="F:microtubule binding"/>
    <property type="evidence" value="ECO:0007669"/>
    <property type="project" value="InterPro"/>
</dbReference>
<sequence>MVNASIEKSAVQVVLRIRPITEEDLTNLPSRFQKNVLSISPSPSQVTVNGEKKQTYTFDRVFGPETTQKEIYDQTVQSMVEEKFMKGYNVTILAYGQTSSGKTHTMGTAHDDSFQAPDARGIIPRSMDTLFSQINSTKYKNYKFSINVSFVEIHNEDLIDLFAEGDFESKPQLMIREDANGNIICSGLREINVNNVEDVMNYLSRGSSSRHVGTTDMNSKSSRSHAIFSVTLSQQKLDEEGNDNITITSKLHFVDLAGSERLKRTSAIGNRVKEGICINSGLLALGNVISALSDPTNNPHIPYRDSKLTRLLQDSLGGNAQTLMIACVTPADYNVSETTNTLKYASRTRNIKNNAKINKQESGWQDIDYLQRSVLKLRAEIKALRTSNGVTGSGRNTPMSETNELDRSLSPLSMIPDLYSIPEKDQDVLELEEKLLELKNSYAELNGKHSKAFKDLEVLKNNIVDGSFDASLNGEPDPQHFNSVKDVNKVQESIKPIMAKYDETIGGLEKDLIDTRKATSNMEKLMKEQESKVSEAEQDLKRNVKLIDDLKRTIQNYNERSETTDEYIKDLEARLNSSSDDKKKNQEMINELEGIVNQISADEEKNDLLIQNLEAQLKLSDSNYSEINKTAQSLEKALHDAADAYVKLEEKYKKEKTSEEEDRTLWLEEIKDRDERIVQLLNKVENLINEIAQTKKLKEEAVKFPLNQQSSPPQSSPILDSHSKRMTVDYSRVSYLESQIYGLQKVHEDVISEFLEIKQRYQYCQDEANDLRAKLQRNSSDEYQTDHEVTTSRSSHRKSRSMRTDDAIKKEFARLEISHRDTLEIMEELREEIKRRDGMAQVEVMSVMTASECGYVDDDHSVVNSDVDMQEIVSRLREEVEQLKGEQKRLLDILSDNQNGHKGDQVLEIESQINQLKIEMSQAISEREKLMDEDSANQIRSTIMVLEDQLIKKFEAKRKAQVAEAVSCLGDDSSYPTEFDDKMLEIRQQINKLDLEIESKSHTIAALLFPSIEHQNVVNKLEDELFDVKESYQLALATKNRILNSNPGESVNIEIDEKRLKEMEEKVHELEIQLNAAKETSDIPTPRRNSLMLLLDTPTHKIMNGLEVQLSNLQSKLKSEEDSQDEQGIVTFFQDQLESLKTALQQKSELIDLLKEDLEEKNPLRQRLREKEAEALSYRTKLMEIHNKDTELQNEMEELRSWLQKLESGENLNKVIESELQNLKRELIQARSRETATLERLKSLKNSTVSTVEEAHLQEQIEKLRSIEVAQREHINALESRLVERGDQIGDDLMKLKIELGISEKSLETQKSIIESLEEKLRNAEDKTQIATIKQEINDLKTRETENLYKIRLLEDQLRESDSKSLQQIEKLNEEIEKLRDEREEQKQLNFLQNRLELIQDENPDIDALKALIDKLKIFESELQKTLQDLETKYVTVQKEVKIKGMIKEELKFLKELDFGHKSTIEQLRSQIEKITKSKDIAVKELSTIKGGFNLQVELVNSLKEEVKNLRQELVSVKYDTTLSTEEFDKASESLDNTRKQYDNALKRIKELETELETCEGDGTTKDEKTEAIRSELISAKLGIVKQNELLVEYETQMKTFKEEQVQRTERTVELTRMLEGREINQKDVIKKLESTAADLEKELLMISSSNMDNEKISKFKEIIDIVKTQLEEAKFTDEKRVTLIHKFESNLKELTKTILSNEPKIRNEDDLISELDGIIQQAECELEMSQTSEPNLTGRIRKLESQLMEVISKQNSTSSENIEFYQAELEKAKASTIESRKKIKELKTKIRNAKTRRDAEHKGLKLANDQAYSIKEECTRMQNEIDDAKYNSVLDCYNSNDDPTVQQLICQIKQEHSNIKAQKIRIAEIEKSNHYLESDKIMQIEHNDDLEEELDQLQKDIETLSDEFADEASKFEDVDRLSKQQKLRIAELEASLEETRKLNLEIQSGESTDPTINKLLIANKELQQTYENLNSKIVDSEKMTSSLSDRIKTLENEIVRIGDSNESLTKNLRVQIKELEFEREHLNSANRIILEEREVLDKRIAFLREQLRMTGSDETQIVKLNDLVDTLEKKVSSFKQDSADRSESLEQEFVRLLEANDRLEQEYKNSSQKTDDDSNPSTRSAAIINNEAITENDDIIKSLKEKLSRLESQYADNHAEQNRLSVASNSSKKSVHPKNGNNDSSRPSTPSSITPLSPRPGDLQKANIPNPPSPRTGHSRINTPTSPLAPKSRRGRSESNVTSSGEFSQEMQNLQMKISKIDNDNMEYKSHAEALEANIQESGLNLRVACDQLSILQKEKQEFIETIKSLKSKLEETQLQLETAKNTVEVEHRALKIIVEEEKKAKLKAERARNQLENQMEQLTNKKKRFMCF</sequence>
<feature type="coiled-coil region" evidence="11">
    <location>
        <begin position="519"/>
        <end position="701"/>
    </location>
</feature>
<evidence type="ECO:0000256" key="3">
    <source>
        <dbReference type="ARBA" id="ARBA00022701"/>
    </source>
</evidence>
<keyword evidence="3" id="KW-0493">Microtubule</keyword>
<dbReference type="InterPro" id="IPR036961">
    <property type="entry name" value="Kinesin_motor_dom_sf"/>
</dbReference>
<feature type="region of interest" description="Disordered" evidence="12">
    <location>
        <begin position="2105"/>
        <end position="2124"/>
    </location>
</feature>
<dbReference type="InterPro" id="IPR019821">
    <property type="entry name" value="Kinesin_motor_CS"/>
</dbReference>
<dbReference type="Gene3D" id="1.20.120.330">
    <property type="entry name" value="Nucleotidyltransferases domain 2"/>
    <property type="match status" value="1"/>
</dbReference>
<keyword evidence="6 11" id="KW-0175">Coiled coil</keyword>
<evidence type="ECO:0000256" key="10">
    <source>
        <dbReference type="PROSITE-ProRule" id="PRU00283"/>
    </source>
</evidence>
<feature type="coiled-coil region" evidence="11">
    <location>
        <begin position="1881"/>
        <end position="2030"/>
    </location>
</feature>
<accession>A0A9N8VH03</accession>
<feature type="coiled-coil region" evidence="11">
    <location>
        <begin position="421"/>
        <end position="448"/>
    </location>
</feature>
<evidence type="ECO:0000256" key="2">
    <source>
        <dbReference type="ARBA" id="ARBA00022490"/>
    </source>
</evidence>
<evidence type="ECO:0000256" key="11">
    <source>
        <dbReference type="SAM" id="Coils"/>
    </source>
</evidence>
<dbReference type="GO" id="GO:0005874">
    <property type="term" value="C:microtubule"/>
    <property type="evidence" value="ECO:0007669"/>
    <property type="project" value="UniProtKB-KW"/>
</dbReference>
<keyword evidence="4 10" id="KW-0547">Nucleotide-binding</keyword>
<evidence type="ECO:0000256" key="12">
    <source>
        <dbReference type="SAM" id="MobiDB-lite"/>
    </source>
</evidence>
<evidence type="ECO:0000259" key="13">
    <source>
        <dbReference type="PROSITE" id="PS50067"/>
    </source>
</evidence>
<dbReference type="GO" id="GO:0051231">
    <property type="term" value="P:spindle elongation"/>
    <property type="evidence" value="ECO:0007669"/>
    <property type="project" value="TreeGrafter"/>
</dbReference>
<feature type="coiled-coil region" evidence="11">
    <location>
        <begin position="1465"/>
        <end position="1650"/>
    </location>
</feature>
<dbReference type="GO" id="GO:0005875">
    <property type="term" value="C:microtubule associated complex"/>
    <property type="evidence" value="ECO:0007669"/>
    <property type="project" value="TreeGrafter"/>
</dbReference>
<organism evidence="14 15">
    <name type="scientific">Acaulospora morrowiae</name>
    <dbReference type="NCBI Taxonomy" id="94023"/>
    <lineage>
        <taxon>Eukaryota</taxon>
        <taxon>Fungi</taxon>
        <taxon>Fungi incertae sedis</taxon>
        <taxon>Mucoromycota</taxon>
        <taxon>Glomeromycotina</taxon>
        <taxon>Glomeromycetes</taxon>
        <taxon>Diversisporales</taxon>
        <taxon>Acaulosporaceae</taxon>
        <taxon>Acaulospora</taxon>
    </lineage>
</organism>
<feature type="coiled-coil region" evidence="11">
    <location>
        <begin position="1756"/>
        <end position="1790"/>
    </location>
</feature>